<protein>
    <submittedName>
        <fullName evidence="5">DUF5011 domain-containing protein</fullName>
    </submittedName>
</protein>
<evidence type="ECO:0000313" key="5">
    <source>
        <dbReference type="EMBL" id="MUG21402.1"/>
    </source>
</evidence>
<dbReference type="InterPro" id="IPR051465">
    <property type="entry name" value="Cell_Envelope_Struct_Comp"/>
</dbReference>
<dbReference type="InterPro" id="IPR000421">
    <property type="entry name" value="FA58C"/>
</dbReference>
<dbReference type="Gene3D" id="2.60.120.260">
    <property type="entry name" value="Galactose-binding domain-like"/>
    <property type="match status" value="1"/>
</dbReference>
<dbReference type="Gene3D" id="2.60.40.10">
    <property type="entry name" value="Immunoglobulins"/>
    <property type="match status" value="2"/>
</dbReference>
<comment type="caution">
    <text evidence="5">The sequence shown here is derived from an EMBL/GenBank/DDBJ whole genome shotgun (WGS) entry which is preliminary data.</text>
</comment>
<feature type="domain" description="SLH" evidence="4">
    <location>
        <begin position="1234"/>
        <end position="1291"/>
    </location>
</feature>
<feature type="domain" description="SLH" evidence="4">
    <location>
        <begin position="1173"/>
        <end position="1232"/>
    </location>
</feature>
<feature type="domain" description="SLH" evidence="4">
    <location>
        <begin position="1109"/>
        <end position="1172"/>
    </location>
</feature>
<organism evidence="5 6">
    <name type="scientific">Paenibacillus macerans</name>
    <name type="common">Bacillus macerans</name>
    <dbReference type="NCBI Taxonomy" id="44252"/>
    <lineage>
        <taxon>Bacteria</taxon>
        <taxon>Bacillati</taxon>
        <taxon>Bacillota</taxon>
        <taxon>Bacilli</taxon>
        <taxon>Bacillales</taxon>
        <taxon>Paenibacillaceae</taxon>
        <taxon>Paenibacillus</taxon>
    </lineage>
</organism>
<evidence type="ECO:0000256" key="1">
    <source>
        <dbReference type="SAM" id="MobiDB-lite"/>
    </source>
</evidence>
<feature type="domain" description="F5/8 type C" evidence="3">
    <location>
        <begin position="15"/>
        <end position="168"/>
    </location>
</feature>
<dbReference type="Pfam" id="PF16403">
    <property type="entry name" value="Bact_surface_Ig-like"/>
    <property type="match status" value="1"/>
</dbReference>
<dbReference type="Pfam" id="PF00395">
    <property type="entry name" value="SLH"/>
    <property type="match status" value="3"/>
</dbReference>
<dbReference type="SUPFAM" id="SSF49785">
    <property type="entry name" value="Galactose-binding domain-like"/>
    <property type="match status" value="1"/>
</dbReference>
<name>A0A6N8ERY2_PAEMA</name>
<proteinExistence type="predicted"/>
<dbReference type="InterPro" id="IPR046780">
    <property type="entry name" value="aBig_2"/>
</dbReference>
<dbReference type="InterPro" id="IPR001119">
    <property type="entry name" value="SLH_dom"/>
</dbReference>
<feature type="region of interest" description="Disordered" evidence="1">
    <location>
        <begin position="863"/>
        <end position="886"/>
    </location>
</feature>
<evidence type="ECO:0000256" key="2">
    <source>
        <dbReference type="SAM" id="SignalP"/>
    </source>
</evidence>
<dbReference type="PANTHER" id="PTHR43308:SF5">
    <property type="entry name" value="S-LAYER PROTEIN _ PEPTIDOGLYCAN ENDO-BETA-N-ACETYLGLUCOSAMINIDASE"/>
    <property type="match status" value="1"/>
</dbReference>
<feature type="signal peptide" evidence="2">
    <location>
        <begin position="1"/>
        <end position="26"/>
    </location>
</feature>
<feature type="compositionally biased region" description="Low complexity" evidence="1">
    <location>
        <begin position="876"/>
        <end position="886"/>
    </location>
</feature>
<dbReference type="InterPro" id="IPR013783">
    <property type="entry name" value="Ig-like_fold"/>
</dbReference>
<dbReference type="InterPro" id="IPR008979">
    <property type="entry name" value="Galactose-bd-like_sf"/>
</dbReference>
<dbReference type="PROSITE" id="PS50022">
    <property type="entry name" value="FA58C_3"/>
    <property type="match status" value="1"/>
</dbReference>
<accession>A0A6N8ERY2</accession>
<dbReference type="Proteomes" id="UP000442469">
    <property type="component" value="Unassembled WGS sequence"/>
</dbReference>
<feature type="region of interest" description="Disordered" evidence="1">
    <location>
        <begin position="1094"/>
        <end position="1116"/>
    </location>
</feature>
<evidence type="ECO:0000313" key="6">
    <source>
        <dbReference type="Proteomes" id="UP000442469"/>
    </source>
</evidence>
<dbReference type="PANTHER" id="PTHR43308">
    <property type="entry name" value="OUTER MEMBRANE PROTEIN ALPHA-RELATED"/>
    <property type="match status" value="1"/>
</dbReference>
<gene>
    <name evidence="5" type="ORF">GNQ08_03015</name>
</gene>
<dbReference type="EMBL" id="WNZZ01000002">
    <property type="protein sequence ID" value="MUG21402.1"/>
    <property type="molecule type" value="Genomic_DNA"/>
</dbReference>
<dbReference type="InterPro" id="IPR032179">
    <property type="entry name" value="Cry22Aa_Ig-like"/>
</dbReference>
<feature type="chain" id="PRO_5026716462" evidence="2">
    <location>
        <begin position="27"/>
        <end position="1291"/>
    </location>
</feature>
<sequence>MKLRFLIPLLPAIGGAILMLGQDASAAVTVNATLGKPVTSSGFADPYEPSRAVDGSLQPTSRWYQATAGEKWIQVDLGDIYTLSIWKVTGMGLYYEWSGGLDPYHFHLETSLNGSSWKTVDTVQGNTNPLFQRSLPPVEARYVRLVIDQGNAANNQWASVLEFEAYGELLTAPGTPGNFAGVFQDGAPKLSWDAAAKAASYELRRNGTLIYSGPLTSYTDADVLPAGEITYSVQAVNAKGSSAAAEITVNVPSEAERADEAAAALEIGYAPGDSASAVTQDLTLPLAGLSGTTVSWSSNAPETAGNDGKVTRPAYAQGDRAVEMTAAVMLGTYKVTRTFNITVLREPAETALARAEQELTLGDLTAVAGNLALPATGYGGTRIEWSSSAPEIVAPDGTVHQPAYSEGDQDVTLTAVLRLDGLERVKTFNVHVLSLPISDEEAVAAAYQSLTLPVTTVTYDLDLPDRGANGVFMNWSSSHPEFLNSEGQVTLPSYTDGDQNVTLTATISRGAYSLTKAFPLLLPAQPIRPDEAARLAADSLVLNYPAGIKDSINLPRSGPFDTTIEWASDRPEVLDADGRVNRPRYTDGDAEVHLTATVSKDASAVQRTFRLTVLKALPNTPYIRLSGTNPVLLESGDSFTDPGATVVDSVYGSILAEGITGTGLVDINTPGIYSLSYDYSGDGWTAEGAVREVHVRPRPVSAAAASSGVAGSVHVSGAVPGARLGLYNSDGRLAADGTASAEGTYTFTLLAENGYYVLQTVNGMASSPSALIYVKLLTAADVAAAITAVPGPGEADTKLQLPAVPDGFTLAISSSSHPEVVQTDGVIHRPARATQVTLVLQVIKVSDGSGALTVPIAITVPGVRTGGGDDDGGQNSGRRSGGSVSSSTLQKSFLYEQGRLVVVYTPSAAYLEQRIRQAELSGADQASIELTNETGASRVIIASDLLHKFDQAGASIVSRYATFRLSEEDLLKLAVEGRNLEVTLEAESGAGSELLSSWASGEGLSAAGAAVRISAAVTGTPRVVLPLDQNSAALPANGGTADDPFILAYYTDGTREKLPAAFVYDDVGRIVGAAFDLTASGTFAMAVSRDAAAPSEGVKPPEASGSGAAPEHSWSDAREHWADGALRALAVRGWMQGYGDGTIRPDRPVTRAEFVSVLAKALSKNTDEGGSAAFADLEGHWAASAVQDAYAQGWINGVSSESFAPDAPLTREQAIVILVKALGASSPDSNQNLLNRFTDRDQITAWAASALQQAAASGWIVGYPDGTLKPSGTLSRGETAELLIRAFGLES</sequence>
<evidence type="ECO:0000259" key="3">
    <source>
        <dbReference type="PROSITE" id="PS50022"/>
    </source>
</evidence>
<evidence type="ECO:0000259" key="4">
    <source>
        <dbReference type="PROSITE" id="PS51272"/>
    </source>
</evidence>
<dbReference type="Pfam" id="PF00754">
    <property type="entry name" value="F5_F8_type_C"/>
    <property type="match status" value="1"/>
</dbReference>
<dbReference type="Pfam" id="PF20578">
    <property type="entry name" value="aBig_2"/>
    <property type="match status" value="4"/>
</dbReference>
<dbReference type="PROSITE" id="PS51272">
    <property type="entry name" value="SLH"/>
    <property type="match status" value="3"/>
</dbReference>
<reference evidence="5 6" key="1">
    <citation type="submission" date="2019-11" db="EMBL/GenBank/DDBJ databases">
        <title>Draft genome sequences of five Paenibacillus species of dairy origin.</title>
        <authorList>
            <person name="Olajide A.M."/>
            <person name="Chen S."/>
            <person name="Lapointe G."/>
        </authorList>
    </citation>
    <scope>NUCLEOTIDE SEQUENCE [LARGE SCALE GENOMIC DNA]</scope>
    <source>
        <strain evidence="5 6">3CT49</strain>
    </source>
</reference>
<keyword evidence="2" id="KW-0732">Signal</keyword>